<sequence length="365" mass="41646">MTVSTPHSPMQDLCSAVFTKNKNFWKPETNIFALDSMNTFLRYIIKTPFCQGVKLELLVIRDRSRITLSFYPSKSSAYPMEIPNLKPTKPLLDVLTTVTRPLPSLLHPRQVLEWTPRTRLGCCPMKVAKAHFQGETADGSLSHILKACIVCKHLQMLERYRFMTTIHKHCKGGRHSHKGKPKIHICDESLRTGIMIFSNLDCQEDFILGVVFSFNDNYHFAETRKAKVSKYYYLASCSYGLLLHLHELCLPKMDANICKVTIVSPPVRDTTNDRLDGPGEIEISLKSPDIPKSYAEDNTVLARPRENPVCTWITTEPNYYQIENPMAAQTPKIEKDHISNSIVSILQPAFSPWMFLEDTIRCNTP</sequence>
<protein>
    <submittedName>
        <fullName evidence="1">Uncharacterized protein</fullName>
    </submittedName>
</protein>
<comment type="caution">
    <text evidence="1">The sequence shown here is derived from an EMBL/GenBank/DDBJ whole genome shotgun (WGS) entry which is preliminary data.</text>
</comment>
<evidence type="ECO:0000313" key="2">
    <source>
        <dbReference type="Proteomes" id="UP000031668"/>
    </source>
</evidence>
<dbReference type="OrthoDB" id="8197617at2759"/>
<dbReference type="EMBL" id="JWZT01003864">
    <property type="protein sequence ID" value="KII65400.1"/>
    <property type="molecule type" value="Genomic_DNA"/>
</dbReference>
<organism evidence="1 2">
    <name type="scientific">Thelohanellus kitauei</name>
    <name type="common">Myxosporean</name>
    <dbReference type="NCBI Taxonomy" id="669202"/>
    <lineage>
        <taxon>Eukaryota</taxon>
        <taxon>Metazoa</taxon>
        <taxon>Cnidaria</taxon>
        <taxon>Myxozoa</taxon>
        <taxon>Myxosporea</taxon>
        <taxon>Bivalvulida</taxon>
        <taxon>Platysporina</taxon>
        <taxon>Myxobolidae</taxon>
        <taxon>Thelohanellus</taxon>
    </lineage>
</organism>
<keyword evidence="2" id="KW-1185">Reference proteome</keyword>
<dbReference type="Proteomes" id="UP000031668">
    <property type="component" value="Unassembled WGS sequence"/>
</dbReference>
<reference evidence="1 2" key="1">
    <citation type="journal article" date="2014" name="Genome Biol. Evol.">
        <title>The genome of the myxosporean Thelohanellus kitauei shows adaptations to nutrient acquisition within its fish host.</title>
        <authorList>
            <person name="Yang Y."/>
            <person name="Xiong J."/>
            <person name="Zhou Z."/>
            <person name="Huo F."/>
            <person name="Miao W."/>
            <person name="Ran C."/>
            <person name="Liu Y."/>
            <person name="Zhang J."/>
            <person name="Feng J."/>
            <person name="Wang M."/>
            <person name="Wang M."/>
            <person name="Wang L."/>
            <person name="Yao B."/>
        </authorList>
    </citation>
    <scope>NUCLEOTIDE SEQUENCE [LARGE SCALE GENOMIC DNA]</scope>
    <source>
        <strain evidence="1">Wuqing</strain>
    </source>
</reference>
<accession>A0A0C2MM13</accession>
<dbReference type="AlphaFoldDB" id="A0A0C2MM13"/>
<proteinExistence type="predicted"/>
<name>A0A0C2MM13_THEKT</name>
<evidence type="ECO:0000313" key="1">
    <source>
        <dbReference type="EMBL" id="KII65400.1"/>
    </source>
</evidence>
<gene>
    <name evidence="1" type="ORF">RF11_02684</name>
</gene>